<keyword evidence="3" id="KW-1185">Reference proteome</keyword>
<sequence>MTGKPWRDVIAQIIKGKPVVVWTTGDYKQPDRWKTWKHGNEEIKTPLDLHAVVLIGFDPDHVYIDDPLTGKKAHRVNKKMFFRTWEIMGKQALTFPSTPTSWQLRLYYPFPRF</sequence>
<evidence type="ECO:0000259" key="1">
    <source>
        <dbReference type="Pfam" id="PF13529"/>
    </source>
</evidence>
<organism evidence="2 3">
    <name type="scientific">Paenibacillus gyeongsangnamensis</name>
    <dbReference type="NCBI Taxonomy" id="3388067"/>
    <lineage>
        <taxon>Bacteria</taxon>
        <taxon>Bacillati</taxon>
        <taxon>Bacillota</taxon>
        <taxon>Bacilli</taxon>
        <taxon>Bacillales</taxon>
        <taxon>Paenibacillaceae</taxon>
        <taxon>Paenibacillus</taxon>
    </lineage>
</organism>
<evidence type="ECO:0000313" key="3">
    <source>
        <dbReference type="Proteomes" id="UP001527882"/>
    </source>
</evidence>
<protein>
    <submittedName>
        <fullName evidence="2">C39 family peptidase</fullName>
    </submittedName>
</protein>
<comment type="caution">
    <text evidence="2">The sequence shown here is derived from an EMBL/GenBank/DDBJ whole genome shotgun (WGS) entry which is preliminary data.</text>
</comment>
<name>A0ABT4QLC6_9BACL</name>
<proteinExistence type="predicted"/>
<gene>
    <name evidence="2" type="ORF">O9H85_36210</name>
</gene>
<dbReference type="PANTHER" id="PTHR37806">
    <property type="entry name" value="LMO0724 PROTEIN"/>
    <property type="match status" value="1"/>
</dbReference>
<dbReference type="EMBL" id="JAQAGZ010000047">
    <property type="protein sequence ID" value="MCZ8517673.1"/>
    <property type="molecule type" value="Genomic_DNA"/>
</dbReference>
<feature type="domain" description="Peptidase C39-like" evidence="1">
    <location>
        <begin position="2"/>
        <end position="67"/>
    </location>
</feature>
<reference evidence="2 3" key="1">
    <citation type="submission" date="2022-12" db="EMBL/GenBank/DDBJ databases">
        <title>Draft genome sequence of Paenibacillus sp. dW9.</title>
        <authorList>
            <person name="Choi E.-W."/>
            <person name="Kim D.-U."/>
        </authorList>
    </citation>
    <scope>NUCLEOTIDE SEQUENCE [LARGE SCALE GENOMIC DNA]</scope>
    <source>
        <strain evidence="3">dW9</strain>
    </source>
</reference>
<accession>A0ABT4QLC6</accession>
<dbReference type="Pfam" id="PF13529">
    <property type="entry name" value="Peptidase_C39_2"/>
    <property type="match status" value="1"/>
</dbReference>
<dbReference type="PANTHER" id="PTHR37806:SF1">
    <property type="entry name" value="PEPTIDASE C39-LIKE DOMAIN-CONTAINING PROTEIN"/>
    <property type="match status" value="1"/>
</dbReference>
<dbReference type="Proteomes" id="UP001527882">
    <property type="component" value="Unassembled WGS sequence"/>
</dbReference>
<evidence type="ECO:0000313" key="2">
    <source>
        <dbReference type="EMBL" id="MCZ8517673.1"/>
    </source>
</evidence>
<dbReference type="InterPro" id="IPR039564">
    <property type="entry name" value="Peptidase_C39-like"/>
</dbReference>
<dbReference type="RefSeq" id="WP_269886201.1">
    <property type="nucleotide sequence ID" value="NZ_JAQAGZ010000047.1"/>
</dbReference>
<dbReference type="Gene3D" id="3.90.70.10">
    <property type="entry name" value="Cysteine proteinases"/>
    <property type="match status" value="1"/>
</dbReference>